<dbReference type="OrthoDB" id="8957634at2"/>
<evidence type="ECO:0000259" key="1">
    <source>
        <dbReference type="Pfam" id="PF00561"/>
    </source>
</evidence>
<keyword evidence="3" id="KW-1185">Reference proteome</keyword>
<dbReference type="InterPro" id="IPR050471">
    <property type="entry name" value="AB_hydrolase"/>
</dbReference>
<dbReference type="GO" id="GO:0046503">
    <property type="term" value="P:glycerolipid catabolic process"/>
    <property type="evidence" value="ECO:0007669"/>
    <property type="project" value="TreeGrafter"/>
</dbReference>
<dbReference type="Proteomes" id="UP000294114">
    <property type="component" value="Unassembled WGS sequence"/>
</dbReference>
<accession>A0A4Q8BDG9</accession>
<feature type="domain" description="AB hydrolase-1" evidence="1">
    <location>
        <begin position="37"/>
        <end position="271"/>
    </location>
</feature>
<evidence type="ECO:0000313" key="2">
    <source>
        <dbReference type="EMBL" id="RZU75937.1"/>
    </source>
</evidence>
<dbReference type="EMBL" id="SHLD01000001">
    <property type="protein sequence ID" value="RZU75937.1"/>
    <property type="molecule type" value="Genomic_DNA"/>
</dbReference>
<dbReference type="PANTHER" id="PTHR43433:SF5">
    <property type="entry name" value="AB HYDROLASE-1 DOMAIN-CONTAINING PROTEIN"/>
    <property type="match status" value="1"/>
</dbReference>
<dbReference type="Gene3D" id="3.40.50.1820">
    <property type="entry name" value="alpha/beta hydrolase"/>
    <property type="match status" value="1"/>
</dbReference>
<dbReference type="RefSeq" id="WP_130336272.1">
    <property type="nucleotide sequence ID" value="NZ_SHLD01000001.1"/>
</dbReference>
<dbReference type="InterPro" id="IPR000073">
    <property type="entry name" value="AB_hydrolase_1"/>
</dbReference>
<dbReference type="PANTHER" id="PTHR43433">
    <property type="entry name" value="HYDROLASE, ALPHA/BETA FOLD FAMILY PROTEIN"/>
    <property type="match status" value="1"/>
</dbReference>
<organism evidence="2 3">
    <name type="scientific">Micromonospora kangleipakensis</name>
    <dbReference type="NCBI Taxonomy" id="1077942"/>
    <lineage>
        <taxon>Bacteria</taxon>
        <taxon>Bacillati</taxon>
        <taxon>Actinomycetota</taxon>
        <taxon>Actinomycetes</taxon>
        <taxon>Micromonosporales</taxon>
        <taxon>Micromonosporaceae</taxon>
        <taxon>Micromonospora</taxon>
    </lineage>
</organism>
<dbReference type="SUPFAM" id="SSF53474">
    <property type="entry name" value="alpha/beta-Hydrolases"/>
    <property type="match status" value="1"/>
</dbReference>
<protein>
    <submittedName>
        <fullName evidence="2">Pimeloyl-ACP methyl ester carboxylesterase</fullName>
    </submittedName>
</protein>
<comment type="caution">
    <text evidence="2">The sequence shown here is derived from an EMBL/GenBank/DDBJ whole genome shotgun (WGS) entry which is preliminary data.</text>
</comment>
<sequence length="286" mass="31121">MGIEYAVNGDARIAYETFGTAGEPLLLVLGLDYQMVWWPDAFCERLVEAGYRVARYDNRDTGLSTHYPQPAGGSPWRALLGGTRPLYTIADMAADGLAVMDALGWANAHVLGGTSAIAQAMALLHPERVRGLTLCMSSPATAGVLQTLRYLKFGTFREFRKLPKATTPEQEIDNLIAIYRALASPGYPFPEEWVREAATLSHSRAPRDPRTTQRHLAAGRAVKLPPLSGITAPTLVVSGADDPLIKPSGGRDLAAQIPGAEFVEYPGVGHDWPEEIWDDVIARMPR</sequence>
<dbReference type="AlphaFoldDB" id="A0A4Q8BDG9"/>
<dbReference type="InterPro" id="IPR029058">
    <property type="entry name" value="AB_hydrolase_fold"/>
</dbReference>
<gene>
    <name evidence="2" type="ORF">EV384_4515</name>
</gene>
<proteinExistence type="predicted"/>
<evidence type="ECO:0000313" key="3">
    <source>
        <dbReference type="Proteomes" id="UP000294114"/>
    </source>
</evidence>
<dbReference type="Pfam" id="PF00561">
    <property type="entry name" value="Abhydrolase_1"/>
    <property type="match status" value="1"/>
</dbReference>
<dbReference type="GO" id="GO:0004806">
    <property type="term" value="F:triacylglycerol lipase activity"/>
    <property type="evidence" value="ECO:0007669"/>
    <property type="project" value="TreeGrafter"/>
</dbReference>
<reference evidence="2 3" key="1">
    <citation type="submission" date="2019-02" db="EMBL/GenBank/DDBJ databases">
        <title>Sequencing the genomes of 1000 actinobacteria strains.</title>
        <authorList>
            <person name="Klenk H.-P."/>
        </authorList>
    </citation>
    <scope>NUCLEOTIDE SEQUENCE [LARGE SCALE GENOMIC DNA]</scope>
    <source>
        <strain evidence="2 3">DSM 45612</strain>
    </source>
</reference>
<name>A0A4Q8BDG9_9ACTN</name>